<dbReference type="GO" id="GO:0005829">
    <property type="term" value="C:cytosol"/>
    <property type="evidence" value="ECO:0007669"/>
    <property type="project" value="UniProtKB-SubCell"/>
</dbReference>
<dbReference type="OMA" id="HEGKHQY"/>
<evidence type="ECO:0000313" key="16">
    <source>
        <dbReference type="Proteomes" id="UP000246464"/>
    </source>
</evidence>
<dbReference type="Bgee" id="ENSSMAG00000013243">
    <property type="expression patterns" value="Expressed in pharyngeal gill and 6 other cell types or tissues"/>
</dbReference>
<dbReference type="Gene3D" id="2.80.10.50">
    <property type="match status" value="1"/>
</dbReference>
<evidence type="ECO:0000256" key="6">
    <source>
        <dbReference type="ARBA" id="ARBA00022514"/>
    </source>
</evidence>
<keyword evidence="9" id="KW-0395">Inflammatory response</keyword>
<keyword evidence="5" id="KW-0963">Cytoplasm</keyword>
<dbReference type="PRINTS" id="PR00264">
    <property type="entry name" value="INTERLEUKIN1"/>
</dbReference>
<dbReference type="GO" id="GO:0019221">
    <property type="term" value="P:cytokine-mediated signaling pathway"/>
    <property type="evidence" value="ECO:0007669"/>
    <property type="project" value="TreeGrafter"/>
</dbReference>
<evidence type="ECO:0000313" key="14">
    <source>
        <dbReference type="EMBL" id="AWP01322.1"/>
    </source>
</evidence>
<dbReference type="Pfam" id="PF00340">
    <property type="entry name" value="IL1"/>
    <property type="match status" value="1"/>
</dbReference>
<dbReference type="GeneTree" id="ENSGT00390000016316"/>
<evidence type="ECO:0000256" key="13">
    <source>
        <dbReference type="SAM" id="MobiDB-lite"/>
    </source>
</evidence>
<dbReference type="GeneID" id="118302193"/>
<dbReference type="InterPro" id="IPR000975">
    <property type="entry name" value="IL-1_fam"/>
</dbReference>
<dbReference type="GO" id="GO:1901222">
    <property type="term" value="P:regulation of non-canonical NF-kappaB signal transduction"/>
    <property type="evidence" value="ECO:0007669"/>
    <property type="project" value="TreeGrafter"/>
</dbReference>
<dbReference type="GO" id="GO:0071222">
    <property type="term" value="P:cellular response to lipopolysaccharide"/>
    <property type="evidence" value="ECO:0007669"/>
    <property type="project" value="TreeGrafter"/>
</dbReference>
<sequence>MDLKDSIVKGGVLIVHQTHEGKHQYEVENVLKYKNVTGGKMFVRRGDKLTQLNGVDLRDLPPEELAHMLAEGNPMLTVHKAIRTKEHKEQPPRDGDTLHPVSQESKILSFSMEMRREEEVDMGEGVGKEDGSIEEEVCREENEENGEKRDMLIVTMTKTNISVVKGRGCNSASPCKGCHGIGCSFNDVVMLSESSTVTLVPRGGSNLKQVRLLNSSIRHVATHQYLKGLCSQKTLHASPNPEEMTIYYYKSTLPYRGMPVVLNFTGSNCFLRCCKEGERVFLQVETCEKQRLRQISISNESDLSFVFYMSSGRTMETKFESALHLGWFIQISNTDSAVKMEHLDGKDGDHTFLFIIQKS</sequence>
<dbReference type="GO" id="GO:0051781">
    <property type="term" value="P:positive regulation of cell division"/>
    <property type="evidence" value="ECO:0007669"/>
    <property type="project" value="UniProtKB-KW"/>
</dbReference>
<dbReference type="Proteomes" id="UP000694558">
    <property type="component" value="Chromosome 5"/>
</dbReference>
<evidence type="ECO:0000256" key="7">
    <source>
        <dbReference type="ARBA" id="ARBA00022525"/>
    </source>
</evidence>
<evidence type="ECO:0000256" key="11">
    <source>
        <dbReference type="ARBA" id="ARBA00023246"/>
    </source>
</evidence>
<feature type="compositionally biased region" description="Acidic residues" evidence="13">
    <location>
        <begin position="132"/>
        <end position="144"/>
    </location>
</feature>
<dbReference type="GO" id="GO:0006955">
    <property type="term" value="P:immune response"/>
    <property type="evidence" value="ECO:0007669"/>
    <property type="project" value="InterPro"/>
</dbReference>
<dbReference type="GO" id="GO:0010628">
    <property type="term" value="P:positive regulation of gene expression"/>
    <property type="evidence" value="ECO:0007669"/>
    <property type="project" value="TreeGrafter"/>
</dbReference>
<dbReference type="GO" id="GO:0001660">
    <property type="term" value="P:fever generation"/>
    <property type="evidence" value="ECO:0007669"/>
    <property type="project" value="UniProtKB-KW"/>
</dbReference>
<dbReference type="RefSeq" id="XP_035484044.1">
    <property type="nucleotide sequence ID" value="XM_035628151.2"/>
</dbReference>
<dbReference type="GO" id="GO:0042119">
    <property type="term" value="P:neutrophil activation"/>
    <property type="evidence" value="ECO:0007669"/>
    <property type="project" value="TreeGrafter"/>
</dbReference>
<reference evidence="14 16" key="1">
    <citation type="submission" date="2017-12" db="EMBL/GenBank/DDBJ databases">
        <title>Integrating genomic resources of turbot (Scophthalmus maximus) in depth evaluation of genetic and physical mapping variation across individuals.</title>
        <authorList>
            <person name="Martinez P."/>
        </authorList>
    </citation>
    <scope>NUCLEOTIDE SEQUENCE [LARGE SCALE GENOMIC DNA]</scope>
</reference>
<keyword evidence="16" id="KW-1185">Reference proteome</keyword>
<gene>
    <name evidence="15" type="primary">LOC118302193</name>
    <name evidence="14" type="ORF">SMAX5B_012460</name>
</gene>
<dbReference type="PANTHER" id="PTHR10078:SF30">
    <property type="entry name" value="INTERLEUKIN-1 BETA"/>
    <property type="match status" value="1"/>
</dbReference>
<dbReference type="SMART" id="SM00125">
    <property type="entry name" value="IL1"/>
    <property type="match status" value="1"/>
</dbReference>
<reference evidence="15" key="2">
    <citation type="submission" date="2020-05" db="EMBL/GenBank/DDBJ databases">
        <authorList>
            <person name="Moser M."/>
        </authorList>
    </citation>
    <scope>NUCLEOTIDE SEQUENCE [LARGE SCALE GENOMIC DNA]</scope>
</reference>
<dbReference type="GO" id="GO:0005125">
    <property type="term" value="F:cytokine activity"/>
    <property type="evidence" value="ECO:0007669"/>
    <property type="project" value="UniProtKB-UniRule"/>
</dbReference>
<dbReference type="SUPFAM" id="SSF50353">
    <property type="entry name" value="Cytokine"/>
    <property type="match status" value="1"/>
</dbReference>
<name>A0A2U9BC79_SCOMX</name>
<evidence type="ECO:0000256" key="10">
    <source>
        <dbReference type="ARBA" id="ARBA00023228"/>
    </source>
</evidence>
<proteinExistence type="inferred from homology"/>
<dbReference type="Ensembl" id="ENSSMAT00000021875.2">
    <property type="protein sequence ID" value="ENSSMAP00000021620.1"/>
    <property type="gene ID" value="ENSSMAG00000013243.2"/>
</dbReference>
<dbReference type="PANTHER" id="PTHR10078">
    <property type="entry name" value="INTERLEUKIN-1 FAMILY MEMBER"/>
    <property type="match status" value="1"/>
</dbReference>
<keyword evidence="11" id="KW-0497">Mitogen</keyword>
<evidence type="ECO:0000313" key="15">
    <source>
        <dbReference type="Ensembl" id="ENSSMAP00000021620.1"/>
    </source>
</evidence>
<dbReference type="CDD" id="cd00100">
    <property type="entry name" value="beta-trefoil_IL1"/>
    <property type="match status" value="1"/>
</dbReference>
<dbReference type="EMBL" id="CP026247">
    <property type="protein sequence ID" value="AWP01322.1"/>
    <property type="molecule type" value="Genomic_DNA"/>
</dbReference>
<dbReference type="AlphaFoldDB" id="A0A2U9BC79"/>
<protein>
    <recommendedName>
        <fullName evidence="12">Interleukin-1</fullName>
    </recommendedName>
</protein>
<reference evidence="15" key="4">
    <citation type="submission" date="2025-05" db="UniProtKB">
        <authorList>
            <consortium name="Ensembl"/>
        </authorList>
    </citation>
    <scope>IDENTIFICATION</scope>
</reference>
<dbReference type="GO" id="GO:0005149">
    <property type="term" value="F:interleukin-1 receptor binding"/>
    <property type="evidence" value="ECO:0007669"/>
    <property type="project" value="UniProtKB-UniRule"/>
</dbReference>
<reference evidence="15" key="3">
    <citation type="submission" date="2023-05" db="EMBL/GenBank/DDBJ databases">
        <title>High-quality long-read genome of Scophthalmus maximus.</title>
        <authorList>
            <person name="Lien S."/>
            <person name="Martinez P."/>
        </authorList>
    </citation>
    <scope>NUCLEOTIDE SEQUENCE [LARGE SCALE GENOMIC DNA]</scope>
</reference>
<dbReference type="GO" id="GO:0005764">
    <property type="term" value="C:lysosome"/>
    <property type="evidence" value="ECO:0007669"/>
    <property type="project" value="UniProtKB-SubCell"/>
</dbReference>
<dbReference type="STRING" id="52904.ENSSMAP00000021620"/>
<evidence type="ECO:0000256" key="5">
    <source>
        <dbReference type="ARBA" id="ARBA00022490"/>
    </source>
</evidence>
<accession>A0A2U9BC79</accession>
<dbReference type="GO" id="GO:0048246">
    <property type="term" value="P:macrophage chemotaxis"/>
    <property type="evidence" value="ECO:0007669"/>
    <property type="project" value="TreeGrafter"/>
</dbReference>
<evidence type="ECO:0000256" key="12">
    <source>
        <dbReference type="RuleBase" id="RU003753"/>
    </source>
</evidence>
<feature type="region of interest" description="Disordered" evidence="13">
    <location>
        <begin position="120"/>
        <end position="145"/>
    </location>
</feature>
<dbReference type="Proteomes" id="UP000246464">
    <property type="component" value="Chromosome 5"/>
</dbReference>
<comment type="similarity">
    <text evidence="4 12">Belongs to the IL-1 family.</text>
</comment>
<keyword evidence="10" id="KW-0458">Lysosome</keyword>
<evidence type="ECO:0000256" key="4">
    <source>
        <dbReference type="ARBA" id="ARBA00010448"/>
    </source>
</evidence>
<dbReference type="GO" id="GO:0005615">
    <property type="term" value="C:extracellular space"/>
    <property type="evidence" value="ECO:0007669"/>
    <property type="project" value="UniProtKB-KW"/>
</dbReference>
<evidence type="ECO:0000256" key="8">
    <source>
        <dbReference type="ARBA" id="ARBA00022620"/>
    </source>
</evidence>
<dbReference type="KEGG" id="smau:118302193"/>
<evidence type="ECO:0000256" key="9">
    <source>
        <dbReference type="ARBA" id="ARBA00023198"/>
    </source>
</evidence>
<organism evidence="14 16">
    <name type="scientific">Scophthalmus maximus</name>
    <name type="common">Turbot</name>
    <name type="synonym">Psetta maxima</name>
    <dbReference type="NCBI Taxonomy" id="52904"/>
    <lineage>
        <taxon>Eukaryota</taxon>
        <taxon>Metazoa</taxon>
        <taxon>Chordata</taxon>
        <taxon>Craniata</taxon>
        <taxon>Vertebrata</taxon>
        <taxon>Euteleostomi</taxon>
        <taxon>Actinopterygii</taxon>
        <taxon>Neopterygii</taxon>
        <taxon>Teleostei</taxon>
        <taxon>Neoteleostei</taxon>
        <taxon>Acanthomorphata</taxon>
        <taxon>Carangaria</taxon>
        <taxon>Pleuronectiformes</taxon>
        <taxon>Pleuronectoidei</taxon>
        <taxon>Scophthalmidae</taxon>
        <taxon>Scophthalmus</taxon>
    </lineage>
</organism>
<dbReference type="OrthoDB" id="8962877at2759"/>
<dbReference type="InterPro" id="IPR008996">
    <property type="entry name" value="IL1/FGF"/>
</dbReference>
<comment type="subcellular location">
    <subcellularLocation>
        <location evidence="2">Cytoplasm</location>
        <location evidence="2">Cytosol</location>
    </subcellularLocation>
    <subcellularLocation>
        <location evidence="1">Lysosome</location>
    </subcellularLocation>
    <subcellularLocation>
        <location evidence="3">Secreted</location>
        <location evidence="3">Extracellular exosome</location>
    </subcellularLocation>
</comment>
<evidence type="ECO:0000256" key="3">
    <source>
        <dbReference type="ARBA" id="ARBA00004550"/>
    </source>
</evidence>
<keyword evidence="8" id="KW-0666">Pyrogen</keyword>
<evidence type="ECO:0000256" key="2">
    <source>
        <dbReference type="ARBA" id="ARBA00004514"/>
    </source>
</evidence>
<keyword evidence="7 12" id="KW-0964">Secreted</keyword>
<keyword evidence="6" id="KW-0202">Cytokine</keyword>
<evidence type="ECO:0000256" key="1">
    <source>
        <dbReference type="ARBA" id="ARBA00004371"/>
    </source>
</evidence>